<reference evidence="1 2" key="1">
    <citation type="submission" date="2023-08" db="EMBL/GenBank/DDBJ databases">
        <title>Achromobacter seleniivolatilans sp. nov., isolated from seleniferous soil.</title>
        <authorList>
            <person name="Zhang S."/>
            <person name="Li K."/>
            <person name="Peng J."/>
            <person name="Zhao Q."/>
            <person name="Wang H."/>
            <person name="Guo Y."/>
        </authorList>
    </citation>
    <scope>NUCLEOTIDE SEQUENCE [LARGE SCALE GENOMIC DNA]</scope>
    <source>
        <strain evidence="1 2">R39</strain>
    </source>
</reference>
<dbReference type="Pfam" id="PF10045">
    <property type="entry name" value="DUF2280"/>
    <property type="match status" value="1"/>
</dbReference>
<protein>
    <submittedName>
        <fullName evidence="1">DUF2280 domain-containing protein</fullName>
    </submittedName>
</protein>
<accession>A0ABY9M9P4</accession>
<proteinExistence type="predicted"/>
<evidence type="ECO:0000313" key="2">
    <source>
        <dbReference type="Proteomes" id="UP001234798"/>
    </source>
</evidence>
<organism evidence="1 2">
    <name type="scientific">Achromobacter seleniivolatilans</name>
    <dbReference type="NCBI Taxonomy" id="3047478"/>
    <lineage>
        <taxon>Bacteria</taxon>
        <taxon>Pseudomonadati</taxon>
        <taxon>Pseudomonadota</taxon>
        <taxon>Betaproteobacteria</taxon>
        <taxon>Burkholderiales</taxon>
        <taxon>Alcaligenaceae</taxon>
        <taxon>Achromobacter</taxon>
    </lineage>
</organism>
<sequence length="150" mass="16517">MAKLNDAHKQVIVQALACWDTPTEVSELLREQFGIEVPRTHVAQYDPTKVSGSRLAKKWRDLFESTRDAFRAEAAKIPIAEQSFRLRALSKIYERHMQRGNVVAAASVLEQAAKESGGMFTNKRELSGPNGGPIPTMPTTIQLVAPGDDG</sequence>
<dbReference type="EMBL" id="CP132976">
    <property type="protein sequence ID" value="WMD23314.1"/>
    <property type="molecule type" value="Genomic_DNA"/>
</dbReference>
<dbReference type="Proteomes" id="UP001234798">
    <property type="component" value="Chromosome"/>
</dbReference>
<evidence type="ECO:0000313" key="1">
    <source>
        <dbReference type="EMBL" id="WMD23314.1"/>
    </source>
</evidence>
<dbReference type="RefSeq" id="WP_306950630.1">
    <property type="nucleotide sequence ID" value="NZ_CP132976.1"/>
</dbReference>
<keyword evidence="2" id="KW-1185">Reference proteome</keyword>
<gene>
    <name evidence="1" type="ORF">RAS12_13365</name>
</gene>
<name>A0ABY9M9P4_9BURK</name>
<dbReference type="InterPro" id="IPR018738">
    <property type="entry name" value="DUF2280"/>
</dbReference>